<feature type="non-terminal residue" evidence="2">
    <location>
        <position position="1"/>
    </location>
</feature>
<protein>
    <submittedName>
        <fullName evidence="2">Uncharacterized protein</fullName>
    </submittedName>
</protein>
<evidence type="ECO:0000256" key="1">
    <source>
        <dbReference type="SAM" id="MobiDB-lite"/>
    </source>
</evidence>
<gene>
    <name evidence="2" type="ORF">Edafosvirus47_1</name>
</gene>
<organism evidence="2">
    <name type="scientific">Edafosvirus sp</name>
    <dbReference type="NCBI Taxonomy" id="2487765"/>
    <lineage>
        <taxon>Viruses</taxon>
        <taxon>Varidnaviria</taxon>
        <taxon>Bamfordvirae</taxon>
        <taxon>Nucleocytoviricota</taxon>
        <taxon>Megaviricetes</taxon>
        <taxon>Imitervirales</taxon>
        <taxon>Mimiviridae</taxon>
        <taxon>Klosneuvirinae</taxon>
    </lineage>
</organism>
<accession>A0A3G4ZVJ0</accession>
<proteinExistence type="predicted"/>
<dbReference type="EMBL" id="MK072112">
    <property type="protein sequence ID" value="AYV78905.1"/>
    <property type="molecule type" value="Genomic_DNA"/>
</dbReference>
<name>A0A3G4ZVJ0_9VIRU</name>
<reference evidence="2" key="1">
    <citation type="submission" date="2018-10" db="EMBL/GenBank/DDBJ databases">
        <title>Hidden diversity of soil giant viruses.</title>
        <authorList>
            <person name="Schulz F."/>
            <person name="Alteio L."/>
            <person name="Goudeau D."/>
            <person name="Ryan E.M."/>
            <person name="Malmstrom R.R."/>
            <person name="Blanchard J."/>
            <person name="Woyke T."/>
        </authorList>
    </citation>
    <scope>NUCLEOTIDE SEQUENCE</scope>
    <source>
        <strain evidence="2">EDV1</strain>
    </source>
</reference>
<evidence type="ECO:0000313" key="2">
    <source>
        <dbReference type="EMBL" id="AYV78905.1"/>
    </source>
</evidence>
<feature type="region of interest" description="Disordered" evidence="1">
    <location>
        <begin position="377"/>
        <end position="396"/>
    </location>
</feature>
<sequence>YYVPQQLDVSKYYTCRLPKFYIQVRNFFRNFYNNINNVTNCVQGPQIGNFHKWIPKDKTMICEICNVDLSTVTFDPKLTQEIIDHYYYVQLQQLALKYCADGTLHNYIYDQTDKCTVCNKCKYDDKYKFSTKELDQLQDNVRIQKDNTAKYYTDLFIELKKEDAKVVAYNQKVITNLESEFNESLKGNKEDYFNFIDTFIDNIQSVIGIDTNINNEDVYLKDNAYIIDHDYLGYPLDKPVVITDKDNKIFYKQNHPFFKTDVIYYTSFKVGKVDVFYDATTFILLGFKESNKEYVLSKKPDKKIKINYSISNRLKYLGYPAKFIDIRNKIQSVSKKNTDDIIKDIVENVSRDRIHNLKKVIYDVQRYLYRVKNNYKDESKEKEKENKEERERYEKY</sequence>